<keyword evidence="5" id="KW-1185">Reference proteome</keyword>
<dbReference type="EMBL" id="BGPR01183444">
    <property type="protein sequence ID" value="GBM69771.1"/>
    <property type="molecule type" value="Genomic_DNA"/>
</dbReference>
<evidence type="ECO:0000256" key="1">
    <source>
        <dbReference type="SAM" id="MobiDB-lite"/>
    </source>
</evidence>
<dbReference type="AlphaFoldDB" id="A0A4Y2HWZ3"/>
<accession>A0A4Y2HWZ3</accession>
<evidence type="ECO:0000313" key="4">
    <source>
        <dbReference type="EMBL" id="GBM69771.1"/>
    </source>
</evidence>
<reference evidence="3 5" key="1">
    <citation type="journal article" date="2019" name="Sci. Rep.">
        <title>Orb-weaving spider Araneus ventricosus genome elucidates the spidroin gene catalogue.</title>
        <authorList>
            <person name="Kono N."/>
            <person name="Nakamura H."/>
            <person name="Ohtoshi R."/>
            <person name="Moran D.A.P."/>
            <person name="Shinohara A."/>
            <person name="Yoshida Y."/>
            <person name="Fujiwara M."/>
            <person name="Mori M."/>
            <person name="Tomita M."/>
            <person name="Arakawa K."/>
        </authorList>
    </citation>
    <scope>NUCLEOTIDE SEQUENCE [LARGE SCALE GENOMIC DNA]</scope>
</reference>
<comment type="caution">
    <text evidence="3">The sequence shown here is derived from an EMBL/GenBank/DDBJ whole genome shotgun (WGS) entry which is preliminary data.</text>
</comment>
<gene>
    <name evidence="3" type="ORF">AVEN_165016_1</name>
    <name evidence="4" type="ORF">AVEN_212276_1</name>
    <name evidence="2" type="ORF">AVEN_51910_1</name>
</gene>
<organism evidence="3 5">
    <name type="scientific">Araneus ventricosus</name>
    <name type="common">Orbweaver spider</name>
    <name type="synonym">Epeira ventricosa</name>
    <dbReference type="NCBI Taxonomy" id="182803"/>
    <lineage>
        <taxon>Eukaryota</taxon>
        <taxon>Metazoa</taxon>
        <taxon>Ecdysozoa</taxon>
        <taxon>Arthropoda</taxon>
        <taxon>Chelicerata</taxon>
        <taxon>Arachnida</taxon>
        <taxon>Araneae</taxon>
        <taxon>Araneomorphae</taxon>
        <taxon>Entelegynae</taxon>
        <taxon>Araneoidea</taxon>
        <taxon>Araneidae</taxon>
        <taxon>Araneus</taxon>
    </lineage>
</organism>
<evidence type="ECO:0000313" key="2">
    <source>
        <dbReference type="EMBL" id="GBM69698.1"/>
    </source>
</evidence>
<sequence length="109" mass="12285">FPTCQHHDFLEICLVILASRFEVTRGLFWNSPRNFEPGGQMTRTTPELEPLAKPTGGRLATTHDLTRNRPIHGGSSVESGFEPKTFQPQSRDTTTGRLRPHGDEKPPYK</sequence>
<protein>
    <submittedName>
        <fullName evidence="3">Uncharacterized protein</fullName>
    </submittedName>
</protein>
<name>A0A4Y2HWZ3_ARAVE</name>
<feature type="non-terminal residue" evidence="3">
    <location>
        <position position="1"/>
    </location>
</feature>
<evidence type="ECO:0000313" key="5">
    <source>
        <dbReference type="Proteomes" id="UP000499080"/>
    </source>
</evidence>
<feature type="compositionally biased region" description="Polar residues" evidence="1">
    <location>
        <begin position="86"/>
        <end position="96"/>
    </location>
</feature>
<dbReference type="Proteomes" id="UP000499080">
    <property type="component" value="Unassembled WGS sequence"/>
</dbReference>
<feature type="region of interest" description="Disordered" evidence="1">
    <location>
        <begin position="31"/>
        <end position="109"/>
    </location>
</feature>
<dbReference type="EMBL" id="BGPR01183442">
    <property type="protein sequence ID" value="GBM69762.1"/>
    <property type="molecule type" value="Genomic_DNA"/>
</dbReference>
<proteinExistence type="predicted"/>
<feature type="compositionally biased region" description="Basic and acidic residues" evidence="1">
    <location>
        <begin position="100"/>
        <end position="109"/>
    </location>
</feature>
<dbReference type="EMBL" id="BGPR01183425">
    <property type="protein sequence ID" value="GBM69698.1"/>
    <property type="molecule type" value="Genomic_DNA"/>
</dbReference>
<evidence type="ECO:0000313" key="3">
    <source>
        <dbReference type="EMBL" id="GBM69762.1"/>
    </source>
</evidence>